<evidence type="ECO:0000256" key="2">
    <source>
        <dbReference type="ARBA" id="ARBA00022617"/>
    </source>
</evidence>
<evidence type="ECO:0000256" key="5">
    <source>
        <dbReference type="ARBA" id="ARBA00034496"/>
    </source>
</evidence>
<evidence type="ECO:0000256" key="1">
    <source>
        <dbReference type="ARBA" id="ARBA00022448"/>
    </source>
</evidence>
<keyword evidence="7" id="KW-1185">Reference proteome</keyword>
<dbReference type="InterPro" id="IPR044203">
    <property type="entry name" value="GlbO/GLB3-like"/>
</dbReference>
<dbReference type="InterPro" id="IPR001486">
    <property type="entry name" value="Hemoglobin_trunc"/>
</dbReference>
<name>A0A318SN35_9DEIO</name>
<comment type="caution">
    <text evidence="6">The sequence shown here is derived from an EMBL/GenBank/DDBJ whole genome shotgun (WGS) entry which is preliminary data.</text>
</comment>
<dbReference type="InterPro" id="IPR009050">
    <property type="entry name" value="Globin-like_sf"/>
</dbReference>
<keyword evidence="2" id="KW-0349">Heme</keyword>
<dbReference type="GO" id="GO:0020037">
    <property type="term" value="F:heme binding"/>
    <property type="evidence" value="ECO:0007669"/>
    <property type="project" value="InterPro"/>
</dbReference>
<dbReference type="PANTHER" id="PTHR47366:SF1">
    <property type="entry name" value="TWO-ON-TWO HEMOGLOBIN-3"/>
    <property type="match status" value="1"/>
</dbReference>
<evidence type="ECO:0000256" key="3">
    <source>
        <dbReference type="ARBA" id="ARBA00022723"/>
    </source>
</evidence>
<reference evidence="6 7" key="1">
    <citation type="submission" date="2018-06" db="EMBL/GenBank/DDBJ databases">
        <title>Genomic Encyclopedia of Type Strains, Phase IV (KMG-IV): sequencing the most valuable type-strain genomes for metagenomic binning, comparative biology and taxonomic classification.</title>
        <authorList>
            <person name="Goeker M."/>
        </authorList>
    </citation>
    <scope>NUCLEOTIDE SEQUENCE [LARGE SCALE GENOMIC DNA]</scope>
    <source>
        <strain evidence="6 7">DSM 18048</strain>
    </source>
</reference>
<dbReference type="PANTHER" id="PTHR47366">
    <property type="entry name" value="TWO-ON-TWO HEMOGLOBIN-3"/>
    <property type="match status" value="1"/>
</dbReference>
<dbReference type="Pfam" id="PF01152">
    <property type="entry name" value="Bac_globin"/>
    <property type="match status" value="1"/>
</dbReference>
<dbReference type="GO" id="GO:0005344">
    <property type="term" value="F:oxygen carrier activity"/>
    <property type="evidence" value="ECO:0007669"/>
    <property type="project" value="InterPro"/>
</dbReference>
<evidence type="ECO:0000313" key="7">
    <source>
        <dbReference type="Proteomes" id="UP000248326"/>
    </source>
</evidence>
<protein>
    <submittedName>
        <fullName evidence="6">Hemoglobin</fullName>
    </submittedName>
</protein>
<dbReference type="OrthoDB" id="9790913at2"/>
<keyword evidence="4" id="KW-0408">Iron</keyword>
<evidence type="ECO:0000256" key="4">
    <source>
        <dbReference type="ARBA" id="ARBA00023004"/>
    </source>
</evidence>
<keyword evidence="3" id="KW-0479">Metal-binding</keyword>
<dbReference type="GO" id="GO:0046872">
    <property type="term" value="F:metal ion binding"/>
    <property type="evidence" value="ECO:0007669"/>
    <property type="project" value="UniProtKB-KW"/>
</dbReference>
<dbReference type="InterPro" id="IPR012292">
    <property type="entry name" value="Globin/Proto"/>
</dbReference>
<comment type="similarity">
    <text evidence="5">Belongs to the truncated hemoglobin family. Group II subfamily.</text>
</comment>
<evidence type="ECO:0000313" key="6">
    <source>
        <dbReference type="EMBL" id="PYE56302.1"/>
    </source>
</evidence>
<sequence length="131" mass="14907">MQLTEEGTLYDRIGPDNLLTLLRHFYDRVRVHPDLASIFPGDWNETLNKQYAFMTGFLGGPPLYHQKYGHPRLRARHLPFPVTPTRARAWLACMKAALEATPDIRREDAAELYAALTKVAQHMVNSDDTSG</sequence>
<dbReference type="Gene3D" id="1.10.490.10">
    <property type="entry name" value="Globins"/>
    <property type="match status" value="1"/>
</dbReference>
<accession>A0A318SN35</accession>
<proteinExistence type="inferred from homology"/>
<dbReference type="EMBL" id="QJSX01000001">
    <property type="protein sequence ID" value="PYE56302.1"/>
    <property type="molecule type" value="Genomic_DNA"/>
</dbReference>
<keyword evidence="1" id="KW-0813">Transport</keyword>
<gene>
    <name evidence="6" type="ORF">DES52_101106</name>
</gene>
<organism evidence="6 7">
    <name type="scientific">Deinococcus yavapaiensis KR-236</name>
    <dbReference type="NCBI Taxonomy" id="694435"/>
    <lineage>
        <taxon>Bacteria</taxon>
        <taxon>Thermotogati</taxon>
        <taxon>Deinococcota</taxon>
        <taxon>Deinococci</taxon>
        <taxon>Deinococcales</taxon>
        <taxon>Deinococcaceae</taxon>
        <taxon>Deinococcus</taxon>
    </lineage>
</organism>
<dbReference type="SUPFAM" id="SSF46458">
    <property type="entry name" value="Globin-like"/>
    <property type="match status" value="1"/>
</dbReference>
<dbReference type="Proteomes" id="UP000248326">
    <property type="component" value="Unassembled WGS sequence"/>
</dbReference>
<dbReference type="GO" id="GO:0019825">
    <property type="term" value="F:oxygen binding"/>
    <property type="evidence" value="ECO:0007669"/>
    <property type="project" value="InterPro"/>
</dbReference>
<dbReference type="AlphaFoldDB" id="A0A318SN35"/>
<dbReference type="RefSeq" id="WP_110884817.1">
    <property type="nucleotide sequence ID" value="NZ_QJSX01000001.1"/>
</dbReference>